<evidence type="ECO:0000313" key="3">
    <source>
        <dbReference type="EMBL" id="GAL90250.1"/>
    </source>
</evidence>
<dbReference type="Proteomes" id="UP000029641">
    <property type="component" value="Unassembled WGS sequence"/>
</dbReference>
<protein>
    <submittedName>
        <fullName evidence="1">Uncharacterized protein</fullName>
    </submittedName>
</protein>
<evidence type="ECO:0000313" key="4">
    <source>
        <dbReference type="Proteomes" id="UP000029641"/>
    </source>
</evidence>
<evidence type="ECO:0000313" key="2">
    <source>
        <dbReference type="EMBL" id="GAL71839.1"/>
    </source>
</evidence>
<dbReference type="EMBL" id="BBNR01000015">
    <property type="protein sequence ID" value="GAL68005.1"/>
    <property type="molecule type" value="Genomic_DNA"/>
</dbReference>
<reference evidence="5" key="1">
    <citation type="journal article" date="2014" name="Genome Announc.">
        <title>Draft Genome Sequence of Marine Flavobacterium Jejuia pallidilutea Strain 11shimoA1 and Pigmentation Mutants.</title>
        <authorList>
            <person name="Takatani N."/>
            <person name="Nakanishi M."/>
            <person name="Meirelles P."/>
            <person name="Mino S."/>
            <person name="Suda W."/>
            <person name="Oshima K."/>
            <person name="Hattori M."/>
            <person name="Ohkuma M."/>
            <person name="Hosokawa M."/>
            <person name="Miyashita K."/>
            <person name="Thompson F.L."/>
            <person name="Niwa A."/>
            <person name="Sawabe T."/>
            <person name="Sawabe T."/>
        </authorList>
    </citation>
    <scope>NUCLEOTIDE SEQUENCE [LARGE SCALE GENOMIC DNA]</scope>
    <source>
        <strain evidence="5">JCM 19538</strain>
    </source>
</reference>
<accession>A0A090VTG0</accession>
<organism evidence="1 4">
    <name type="scientific">Jejuia pallidilutea</name>
    <dbReference type="NCBI Taxonomy" id="504487"/>
    <lineage>
        <taxon>Bacteria</taxon>
        <taxon>Pseudomonadati</taxon>
        <taxon>Bacteroidota</taxon>
        <taxon>Flavobacteriia</taxon>
        <taxon>Flavobacteriales</taxon>
        <taxon>Flavobacteriaceae</taxon>
        <taxon>Jejuia</taxon>
    </lineage>
</organism>
<dbReference type="AlphaFoldDB" id="A0A090VTG0"/>
<dbReference type="Proteomes" id="UP000029646">
    <property type="component" value="Unassembled WGS sequence"/>
</dbReference>
<gene>
    <name evidence="1" type="ORF">JCM19301_1720</name>
    <name evidence="2" type="ORF">JCM19302_1279</name>
    <name evidence="3" type="ORF">JCM19538_717</name>
</gene>
<dbReference type="STRING" id="504487.JCM19538_717"/>
<keyword evidence="5" id="KW-1185">Reference proteome</keyword>
<dbReference type="EMBL" id="BBNS01000016">
    <property type="protein sequence ID" value="GAL71839.1"/>
    <property type="molecule type" value="Genomic_DNA"/>
</dbReference>
<evidence type="ECO:0000313" key="5">
    <source>
        <dbReference type="Proteomes" id="UP000030184"/>
    </source>
</evidence>
<dbReference type="Proteomes" id="UP000030184">
    <property type="component" value="Unassembled WGS sequence"/>
</dbReference>
<proteinExistence type="predicted"/>
<name>A0A090VTG0_9FLAO</name>
<comment type="caution">
    <text evidence="1">The sequence shown here is derived from an EMBL/GenBank/DDBJ whole genome shotgun (WGS) entry which is preliminary data.</text>
</comment>
<dbReference type="EMBL" id="BBNY01000070">
    <property type="protein sequence ID" value="GAL90250.1"/>
    <property type="molecule type" value="Genomic_DNA"/>
</dbReference>
<evidence type="ECO:0000313" key="1">
    <source>
        <dbReference type="EMBL" id="GAL68005.1"/>
    </source>
</evidence>
<sequence length="37" mass="4382">MVNQIGKPVFKMQFWGKIVQKASTYYDAKFNILNIIF</sequence>